<feature type="compositionally biased region" description="Low complexity" evidence="1">
    <location>
        <begin position="963"/>
        <end position="975"/>
    </location>
</feature>
<dbReference type="EMBL" id="JOWA01000132">
    <property type="protein sequence ID" value="KEZ40232.1"/>
    <property type="molecule type" value="Genomic_DNA"/>
</dbReference>
<protein>
    <recommendedName>
        <fullName evidence="2">Prolyl 4-hydroxylase alpha subunit Fe(2+) 2OG dioxygenase domain-containing protein</fullName>
    </recommendedName>
</protein>
<feature type="region of interest" description="Disordered" evidence="1">
    <location>
        <begin position="940"/>
        <end position="975"/>
    </location>
</feature>
<dbReference type="OrthoDB" id="27483at2759"/>
<dbReference type="Pfam" id="PF13640">
    <property type="entry name" value="2OG-FeII_Oxy_3"/>
    <property type="match status" value="1"/>
</dbReference>
<evidence type="ECO:0000313" key="3">
    <source>
        <dbReference type="EMBL" id="KEZ40232.1"/>
    </source>
</evidence>
<dbReference type="GeneID" id="27728366"/>
<dbReference type="AlphaFoldDB" id="A0A084FYS0"/>
<keyword evidence="4" id="KW-1185">Reference proteome</keyword>
<organism evidence="3 4">
    <name type="scientific">Pseudallescheria apiosperma</name>
    <name type="common">Scedosporium apiospermum</name>
    <dbReference type="NCBI Taxonomy" id="563466"/>
    <lineage>
        <taxon>Eukaryota</taxon>
        <taxon>Fungi</taxon>
        <taxon>Dikarya</taxon>
        <taxon>Ascomycota</taxon>
        <taxon>Pezizomycotina</taxon>
        <taxon>Sordariomycetes</taxon>
        <taxon>Hypocreomycetidae</taxon>
        <taxon>Microascales</taxon>
        <taxon>Microascaceae</taxon>
        <taxon>Scedosporium</taxon>
    </lineage>
</organism>
<comment type="caution">
    <text evidence="3">The sequence shown here is derived from an EMBL/GenBank/DDBJ whole genome shotgun (WGS) entry which is preliminary data.</text>
</comment>
<dbReference type="Proteomes" id="UP000028545">
    <property type="component" value="Unassembled WGS sequence"/>
</dbReference>
<accession>A0A084FYS0</accession>
<dbReference type="HOGENOM" id="CLU_007520_1_0_1"/>
<dbReference type="OMA" id="PTACLHT"/>
<gene>
    <name evidence="3" type="ORF">SAPIO_CDS9294</name>
</gene>
<dbReference type="PANTHER" id="PTHR33099">
    <property type="entry name" value="FE2OG DIOXYGENASE DOMAIN-CONTAINING PROTEIN"/>
    <property type="match status" value="1"/>
</dbReference>
<dbReference type="KEGG" id="sapo:SAPIO_CDS9294"/>
<name>A0A084FYS0_PSEDA</name>
<dbReference type="Gene3D" id="2.60.120.620">
    <property type="entry name" value="q2cbj1_9rhob like domain"/>
    <property type="match status" value="1"/>
</dbReference>
<proteinExistence type="predicted"/>
<dbReference type="InterPro" id="IPR044862">
    <property type="entry name" value="Pro_4_hyd_alph_FE2OG_OXY"/>
</dbReference>
<evidence type="ECO:0000256" key="1">
    <source>
        <dbReference type="SAM" id="MobiDB-lite"/>
    </source>
</evidence>
<dbReference type="PANTHER" id="PTHR33099:SF7">
    <property type="entry name" value="MYND-TYPE DOMAIN-CONTAINING PROTEIN"/>
    <property type="match status" value="1"/>
</dbReference>
<feature type="domain" description="Prolyl 4-hydroxylase alpha subunit Fe(2+) 2OG dioxygenase" evidence="2">
    <location>
        <begin position="166"/>
        <end position="249"/>
    </location>
</feature>
<evidence type="ECO:0000259" key="2">
    <source>
        <dbReference type="Pfam" id="PF13640"/>
    </source>
</evidence>
<evidence type="ECO:0000313" key="4">
    <source>
        <dbReference type="Proteomes" id="UP000028545"/>
    </source>
</evidence>
<feature type="region of interest" description="Disordered" evidence="1">
    <location>
        <begin position="373"/>
        <end position="392"/>
    </location>
</feature>
<feature type="region of interest" description="Disordered" evidence="1">
    <location>
        <begin position="1"/>
        <end position="32"/>
    </location>
</feature>
<sequence length="998" mass="111064">MSLPHSGGPGDSAIGCEVAADSGAGQRSRRGSATSDLSTLSFYGGLKTDLLDALDDIKAPGNFAAFGAIPDHDFEDPELEVEGVGAIDLPLDEGQARQLIAQARQAPFGKGTETIVDTSVRNTWELDAAMVKFKNPSWGRFLLRLSCTIQQMLGIKSPIEAQLYKMLIYETGAMFKRHTDTIKATGMFGTLVICLPSTHRGGRIVVKHAGQTMTFSSSSARQSFACWYSDVSHEVLSVVSGYRWVLTYNLTLPPEAARPTAGLAVGEERALRHAIRRWLLHAGDMACEDDSFNLSLDPDRDSDHFYYGLEHEYTEESISFAAMKLVDRARVHALSTVSKSLPVDIFLAVLEKEERNGVYGDYDDYHYRYAFEERDDDDSDDSEAYANPPDRTTDHIESIYSIKKLVDLSGNQVLSGVKMVEDSALQTDFFGDEPDDVEESGFTGNEGATETNWYRRAAVVIVRRAATFSFLWGCTTNHHRIELGNNTHSTISYFARAAKKPTSKQWGLDALKEMSMRRISGASMMTILMIAIQLEEWGMFEDIARCLSSSHLDGVPPTFFESVRHRIEIAPGSFDRLKDGYESLPSAAYQWISLMSRSLAYAILSNPQLESRLSSLMVVAPPPSAASLAVPVRQWACGVLRQALYDARSTILCEDDGKHVMKCVKAYCQSSDSIMYQSVIPLVETKSTDVPFTITFLNELYHHMEAGWPLRTSMLENWKAIASKMINDMNVCNLYNSGNPPALKVPKMDSSYTYNFGTPLPRSVSNSNSITLCSLVDFFGLETTELIPAEEMHELWVPFLQDLVPLLETGSIPLSTPMFQQMFTAILTSYITKFLCDPNQKVGRFTMNEMRRNHLSSKLCSGECSTNTERRGSPYTLVVTKTFAKNDQERRMWTSRKGKAEQMLKTFNQTKLRMLLGDSYNSIRRFEVLTQACSTVSTKRPKVSPSRLLVPNSLDPMSRDLPSSSGQLPRSSSISLPPIIGVKRKVTDGDVIDLTGED</sequence>
<dbReference type="RefSeq" id="XP_016640031.1">
    <property type="nucleotide sequence ID" value="XM_016790728.1"/>
</dbReference>
<feature type="compositionally biased region" description="Acidic residues" evidence="1">
    <location>
        <begin position="373"/>
        <end position="383"/>
    </location>
</feature>
<reference evidence="3 4" key="1">
    <citation type="journal article" date="2014" name="Genome Announc.">
        <title>Draft genome sequence of the pathogenic fungus Scedosporium apiospermum.</title>
        <authorList>
            <person name="Vandeputte P."/>
            <person name="Ghamrawi S."/>
            <person name="Rechenmann M."/>
            <person name="Iltis A."/>
            <person name="Giraud S."/>
            <person name="Fleury M."/>
            <person name="Thornton C."/>
            <person name="Delhaes L."/>
            <person name="Meyer W."/>
            <person name="Papon N."/>
            <person name="Bouchara J.P."/>
        </authorList>
    </citation>
    <scope>NUCLEOTIDE SEQUENCE [LARGE SCALE GENOMIC DNA]</scope>
    <source>
        <strain evidence="3 4">IHEM 14462</strain>
    </source>
</reference>
<dbReference type="VEuPathDB" id="FungiDB:SAPIO_CDS9294"/>